<sequence length="244" mass="27718">IYNCAMRKLFGRLTRWTGSERKVSVGVCAMDKKAKSKQMQEILDRLTAFGEFTIVHFSDDILLNKPIEEWPICDTLLSWHSDGFPLAKAEAYAALRRPFCINDLSQQHNLQRRFAVYKTLVAHNIPVPTHIIVQRSGPGEEVPGFVETEDYVELNGTRITKPFVEKPENAEDHNVHIYYPSSLGGGVKKLFRKINNKSSEFDVNHSGRVRRCADRPHSRPLPHHPAPPSWAHAPARHPARQPGT</sequence>
<dbReference type="AlphaFoldDB" id="A0A6A0AKP1"/>
<keyword evidence="4" id="KW-0963">Cytoplasm</keyword>
<dbReference type="InterPro" id="IPR040557">
    <property type="entry name" value="VIP1_N"/>
</dbReference>
<feature type="domain" description="VIP1 N-terminal" evidence="12">
    <location>
        <begin position="23"/>
        <end position="111"/>
    </location>
</feature>
<evidence type="ECO:0000313" key="13">
    <source>
        <dbReference type="EMBL" id="GFH32584.1"/>
    </source>
</evidence>
<keyword evidence="5" id="KW-0808">Transferase</keyword>
<comment type="catalytic activity">
    <reaction evidence="10">
        <text>1D-myo-inositol hexakisphosphate + ATP = 1-diphospho-1D-myo-inositol 2,3,4,5,6-pentakisphosphate + ADP</text>
        <dbReference type="Rhea" id="RHEA:37459"/>
        <dbReference type="ChEBI" id="CHEBI:30616"/>
        <dbReference type="ChEBI" id="CHEBI:58130"/>
        <dbReference type="ChEBI" id="CHEBI:74946"/>
        <dbReference type="ChEBI" id="CHEBI:456216"/>
        <dbReference type="EC" id="2.7.4.24"/>
    </reaction>
    <physiologicalReaction direction="left-to-right" evidence="10">
        <dbReference type="Rhea" id="RHEA:37460"/>
    </physiologicalReaction>
</comment>
<dbReference type="GO" id="GO:0006020">
    <property type="term" value="P:inositol metabolic process"/>
    <property type="evidence" value="ECO:0007669"/>
    <property type="project" value="TreeGrafter"/>
</dbReference>
<proteinExistence type="inferred from homology"/>
<evidence type="ECO:0000256" key="8">
    <source>
        <dbReference type="ARBA" id="ARBA00022840"/>
    </source>
</evidence>
<dbReference type="GO" id="GO:0033857">
    <property type="term" value="F:5-diphosphoinositol pentakisphosphate 1-kinase activity"/>
    <property type="evidence" value="ECO:0007669"/>
    <property type="project" value="TreeGrafter"/>
</dbReference>
<feature type="region of interest" description="Disordered" evidence="11">
    <location>
        <begin position="212"/>
        <end position="244"/>
    </location>
</feature>
<dbReference type="Pfam" id="PF18086">
    <property type="entry name" value="PPIP5K2_N"/>
    <property type="match status" value="1"/>
</dbReference>
<protein>
    <recommendedName>
        <fullName evidence="3">diphosphoinositol-pentakisphosphate 1-kinase</fullName>
        <ecNumber evidence="3">2.7.4.24</ecNumber>
    </recommendedName>
</protein>
<gene>
    <name evidence="13" type="ORF">HaLaN_31829</name>
</gene>
<evidence type="ECO:0000313" key="14">
    <source>
        <dbReference type="Proteomes" id="UP000485058"/>
    </source>
</evidence>
<keyword evidence="8" id="KW-0067">ATP-binding</keyword>
<dbReference type="InterPro" id="IPR037446">
    <property type="entry name" value="His_Pase_VIP1"/>
</dbReference>
<comment type="similarity">
    <text evidence="2">Belongs to the histidine acid phosphatase family. VIP1 subfamily.</text>
</comment>
<dbReference type="GO" id="GO:0005737">
    <property type="term" value="C:cytoplasm"/>
    <property type="evidence" value="ECO:0007669"/>
    <property type="project" value="UniProtKB-SubCell"/>
</dbReference>
<feature type="non-terminal residue" evidence="13">
    <location>
        <position position="1"/>
    </location>
</feature>
<evidence type="ECO:0000256" key="4">
    <source>
        <dbReference type="ARBA" id="ARBA00022490"/>
    </source>
</evidence>
<dbReference type="PANTHER" id="PTHR12750">
    <property type="entry name" value="DIPHOSPHOINOSITOL PENTAKISPHOSPHATE KINASE"/>
    <property type="match status" value="1"/>
</dbReference>
<evidence type="ECO:0000256" key="5">
    <source>
        <dbReference type="ARBA" id="ARBA00022679"/>
    </source>
</evidence>
<accession>A0A6A0AKP1</accession>
<dbReference type="EC" id="2.7.4.24" evidence="3"/>
<dbReference type="GO" id="GO:0000828">
    <property type="term" value="F:inositol hexakisphosphate kinase activity"/>
    <property type="evidence" value="ECO:0007669"/>
    <property type="project" value="UniProtKB-ARBA"/>
</dbReference>
<name>A0A6A0AKP1_HAELA</name>
<evidence type="ECO:0000256" key="7">
    <source>
        <dbReference type="ARBA" id="ARBA00022777"/>
    </source>
</evidence>
<feature type="non-terminal residue" evidence="13">
    <location>
        <position position="244"/>
    </location>
</feature>
<feature type="compositionally biased region" description="Basic residues" evidence="11">
    <location>
        <begin position="234"/>
        <end position="244"/>
    </location>
</feature>
<reference evidence="13 14" key="1">
    <citation type="submission" date="2020-02" db="EMBL/GenBank/DDBJ databases">
        <title>Draft genome sequence of Haematococcus lacustris strain NIES-144.</title>
        <authorList>
            <person name="Morimoto D."/>
            <person name="Nakagawa S."/>
            <person name="Yoshida T."/>
            <person name="Sawayama S."/>
        </authorList>
    </citation>
    <scope>NUCLEOTIDE SEQUENCE [LARGE SCALE GENOMIC DNA]</scope>
    <source>
        <strain evidence="13 14">NIES-144</strain>
    </source>
</reference>
<organism evidence="13 14">
    <name type="scientific">Haematococcus lacustris</name>
    <name type="common">Green alga</name>
    <name type="synonym">Haematococcus pluvialis</name>
    <dbReference type="NCBI Taxonomy" id="44745"/>
    <lineage>
        <taxon>Eukaryota</taxon>
        <taxon>Viridiplantae</taxon>
        <taxon>Chlorophyta</taxon>
        <taxon>core chlorophytes</taxon>
        <taxon>Chlorophyceae</taxon>
        <taxon>CS clade</taxon>
        <taxon>Chlamydomonadales</taxon>
        <taxon>Haematococcaceae</taxon>
        <taxon>Haematococcus</taxon>
    </lineage>
</organism>
<keyword evidence="14" id="KW-1185">Reference proteome</keyword>
<dbReference type="EMBL" id="BLLF01006838">
    <property type="protein sequence ID" value="GFH32584.1"/>
    <property type="molecule type" value="Genomic_DNA"/>
</dbReference>
<evidence type="ECO:0000256" key="1">
    <source>
        <dbReference type="ARBA" id="ARBA00004496"/>
    </source>
</evidence>
<evidence type="ECO:0000256" key="3">
    <source>
        <dbReference type="ARBA" id="ARBA00012893"/>
    </source>
</evidence>
<evidence type="ECO:0000256" key="9">
    <source>
        <dbReference type="ARBA" id="ARBA00033696"/>
    </source>
</evidence>
<dbReference type="FunFam" id="3.40.50.11950:FF:000002">
    <property type="entry name" value="Inositol hexakisphosphate and diphosphoinositol-pentakisphosphate kinase"/>
    <property type="match status" value="1"/>
</dbReference>
<evidence type="ECO:0000256" key="6">
    <source>
        <dbReference type="ARBA" id="ARBA00022741"/>
    </source>
</evidence>
<dbReference type="GO" id="GO:0005524">
    <property type="term" value="F:ATP binding"/>
    <property type="evidence" value="ECO:0007669"/>
    <property type="project" value="UniProtKB-KW"/>
</dbReference>
<evidence type="ECO:0000256" key="11">
    <source>
        <dbReference type="SAM" id="MobiDB-lite"/>
    </source>
</evidence>
<dbReference type="Gene3D" id="3.40.50.11950">
    <property type="match status" value="1"/>
</dbReference>
<dbReference type="PANTHER" id="PTHR12750:SF9">
    <property type="entry name" value="INOSITOL HEXAKISPHOSPHATE AND DIPHOSPHOINOSITOL-PENTAKISPHOSPHATE KINASE"/>
    <property type="match status" value="1"/>
</dbReference>
<comment type="catalytic activity">
    <reaction evidence="9">
        <text>5-diphospho-1D-myo-inositol 1,2,3,4,6-pentakisphosphate + ATP + H(+) = 1,5-bis(diphospho)-1D-myo-inositol 2,3,4,6-tetrakisphosphate + ADP</text>
        <dbReference type="Rhea" id="RHEA:10276"/>
        <dbReference type="ChEBI" id="CHEBI:15378"/>
        <dbReference type="ChEBI" id="CHEBI:30616"/>
        <dbReference type="ChEBI" id="CHEBI:58628"/>
        <dbReference type="ChEBI" id="CHEBI:77983"/>
        <dbReference type="ChEBI" id="CHEBI:456216"/>
        <dbReference type="EC" id="2.7.4.24"/>
    </reaction>
    <physiologicalReaction direction="left-to-right" evidence="9">
        <dbReference type="Rhea" id="RHEA:10277"/>
    </physiologicalReaction>
</comment>
<evidence type="ECO:0000256" key="2">
    <source>
        <dbReference type="ARBA" id="ARBA00005609"/>
    </source>
</evidence>
<comment type="subcellular location">
    <subcellularLocation>
        <location evidence="1">Cytoplasm</location>
    </subcellularLocation>
</comment>
<evidence type="ECO:0000256" key="10">
    <source>
        <dbReference type="ARBA" id="ARBA00034629"/>
    </source>
</evidence>
<dbReference type="Proteomes" id="UP000485058">
    <property type="component" value="Unassembled WGS sequence"/>
</dbReference>
<comment type="caution">
    <text evidence="13">The sequence shown here is derived from an EMBL/GenBank/DDBJ whole genome shotgun (WGS) entry which is preliminary data.</text>
</comment>
<keyword evidence="6" id="KW-0547">Nucleotide-binding</keyword>
<keyword evidence="7 13" id="KW-0418">Kinase</keyword>
<dbReference type="GO" id="GO:0032958">
    <property type="term" value="P:inositol phosphate biosynthetic process"/>
    <property type="evidence" value="ECO:0007669"/>
    <property type="project" value="TreeGrafter"/>
</dbReference>
<evidence type="ECO:0000259" key="12">
    <source>
        <dbReference type="Pfam" id="PF18086"/>
    </source>
</evidence>